<comment type="caution">
    <text evidence="1">The sequence shown here is derived from an EMBL/GenBank/DDBJ whole genome shotgun (WGS) entry which is preliminary data.</text>
</comment>
<reference evidence="1" key="1">
    <citation type="journal article" date="2014" name="Front. Microbiol.">
        <title>High frequency of phylogenetically diverse reductive dehalogenase-homologous genes in deep subseafloor sedimentary metagenomes.</title>
        <authorList>
            <person name="Kawai M."/>
            <person name="Futagami T."/>
            <person name="Toyoda A."/>
            <person name="Takaki Y."/>
            <person name="Nishi S."/>
            <person name="Hori S."/>
            <person name="Arai W."/>
            <person name="Tsubouchi T."/>
            <person name="Morono Y."/>
            <person name="Uchiyama I."/>
            <person name="Ito T."/>
            <person name="Fujiyama A."/>
            <person name="Inagaki F."/>
            <person name="Takami H."/>
        </authorList>
    </citation>
    <scope>NUCLEOTIDE SEQUENCE</scope>
    <source>
        <strain evidence="1">Expedition CK06-06</strain>
    </source>
</reference>
<proteinExistence type="predicted"/>
<feature type="non-terminal residue" evidence="1">
    <location>
        <position position="210"/>
    </location>
</feature>
<organism evidence="1">
    <name type="scientific">marine sediment metagenome</name>
    <dbReference type="NCBI Taxonomy" id="412755"/>
    <lineage>
        <taxon>unclassified sequences</taxon>
        <taxon>metagenomes</taxon>
        <taxon>ecological metagenomes</taxon>
    </lineage>
</organism>
<name>X1KKF5_9ZZZZ</name>
<sequence length="210" mass="22529">MPDLYLSDTRRVRDFGDGTCGVEYYDVGTDTWIAERKPQTIYCDPWAIDITDDGWTPAGRNAVAGTNFPYSQLEYDAGAEECAFWRAALPPNFDATQDIIIKVFWKASTAVAGDVVWGVSVLGREEGDDIDAAALGTEVEVVDTVQGVVEQLTVTTITLGPAEHVLAANDMVILKLARKAADAADTLADDADVVMVKADIAINPATLITG</sequence>
<protein>
    <submittedName>
        <fullName evidence="1">Uncharacterized protein</fullName>
    </submittedName>
</protein>
<dbReference type="EMBL" id="BARU01040889">
    <property type="protein sequence ID" value="GAH82553.1"/>
    <property type="molecule type" value="Genomic_DNA"/>
</dbReference>
<accession>X1KKF5</accession>
<dbReference type="AlphaFoldDB" id="X1KKF5"/>
<evidence type="ECO:0000313" key="1">
    <source>
        <dbReference type="EMBL" id="GAH82553.1"/>
    </source>
</evidence>
<gene>
    <name evidence="1" type="ORF">S03H2_63156</name>
</gene>